<dbReference type="InterPro" id="IPR040677">
    <property type="entry name" value="LPD7"/>
</dbReference>
<feature type="domain" description="TraI-like middle" evidence="4">
    <location>
        <begin position="168"/>
        <end position="254"/>
    </location>
</feature>
<sequence length="691" mass="75485">MIAKRIPMNSAKKSSFAGLVKYITSSQGINERVGQVRVTNCQTEELSWAVHEVLHTQKINTRAEGDKTYHLLISLAPGEQPSSEVLRDIEDRVCSAIGYQNHQRVSAVHNDTDCLHIHIAINKIHPERHTLHEPYRDFKTLGDICARLELEHGLQQVNHARKKGVSECRANDMEQHAGIESLLSWVRRECLEQVQGAKSWNELHQVLHENGLELRERGNGLVITDQAGTMVKASTVARDLSKSKLEERLGAFENQRQQTRASLKQGKPHPRKPGVGRVGRSPPPASKNRLRGLSTLQSIQIDSGKRYEKNPVGHKSDTTELYARFRDEQNAVRHTKAKELAAARDRRDRAIEHAKNVAKLKRSSIKLMATPGLTKKLLYASTSKSLQEQVTSLRAEHIKAIENINTSRKARQWADWLQAKALDGDQDALKALRARPGVKGLQGDAVAAEGQKQPAKAAPIEQDHITKEGTVIYRAGASAIRDDGSKLQLSRGANFDGIETALRMAAARYGEKITITGSDQFKELVAQTAAIRSLPIKFDDPALEQRRQSLQQAIEKERSNVGRTDRGRAAGAGAGVDGLNAARGGRTTGAGRGAGVRGRTIGTGLSGRAGTATSGRVTVRSPGGTAKPGVARVGRKPPPESQNRLRALSKLGVVQLTHGSEVLLPRDVPGVVEHQGAKPDNGLRRDVSRSG</sequence>
<evidence type="ECO:0000256" key="1">
    <source>
        <dbReference type="SAM" id="MobiDB-lite"/>
    </source>
</evidence>
<dbReference type="AlphaFoldDB" id="A0AA42XGD4"/>
<dbReference type="EMBL" id="JAOCLH010000041">
    <property type="protein sequence ID" value="MDH2173780.1"/>
    <property type="molecule type" value="Genomic_DNA"/>
</dbReference>
<dbReference type="NCBIfam" id="NF041893">
    <property type="entry name" value="TraI_MobP_relax"/>
    <property type="match status" value="1"/>
</dbReference>
<organism evidence="5 6">
    <name type="scientific">Acinetobacter johnsonii</name>
    <dbReference type="NCBI Taxonomy" id="40214"/>
    <lineage>
        <taxon>Bacteria</taxon>
        <taxon>Pseudomonadati</taxon>
        <taxon>Pseudomonadota</taxon>
        <taxon>Gammaproteobacteria</taxon>
        <taxon>Moraxellales</taxon>
        <taxon>Moraxellaceae</taxon>
        <taxon>Acinetobacter</taxon>
    </lineage>
</organism>
<feature type="domain" description="MobA/VirD2-like nuclease" evidence="2">
    <location>
        <begin position="22"/>
        <end position="154"/>
    </location>
</feature>
<feature type="compositionally biased region" description="Basic and acidic residues" evidence="1">
    <location>
        <begin position="303"/>
        <end position="315"/>
    </location>
</feature>
<dbReference type="RefSeq" id="WP_034593990.1">
    <property type="nucleotide sequence ID" value="NZ_CP059080.1"/>
</dbReference>
<dbReference type="InterPro" id="IPR049751">
    <property type="entry name" value="TraI/MobA_relaxases"/>
</dbReference>
<feature type="region of interest" description="Disordered" evidence="1">
    <location>
        <begin position="564"/>
        <end position="642"/>
    </location>
</feature>
<dbReference type="Proteomes" id="UP001162261">
    <property type="component" value="Unassembled WGS sequence"/>
</dbReference>
<reference evidence="5" key="1">
    <citation type="submission" date="2022-09" db="EMBL/GenBank/DDBJ databases">
        <title>Intensive care unit water sources are persistently colonized with multi-drug resistant bacteria and are the site of extensive horizontal gene transfer of antibiotic resistance genes.</title>
        <authorList>
            <person name="Diorio-Toth L."/>
        </authorList>
    </citation>
    <scope>NUCLEOTIDE SEQUENCE</scope>
    <source>
        <strain evidence="5">GD03649</strain>
    </source>
</reference>
<evidence type="ECO:0000313" key="5">
    <source>
        <dbReference type="EMBL" id="MDH2173780.1"/>
    </source>
</evidence>
<proteinExistence type="predicted"/>
<dbReference type="InterPro" id="IPR054462">
    <property type="entry name" value="TraI_M"/>
</dbReference>
<feature type="compositionally biased region" description="Basic and acidic residues" evidence="1">
    <location>
        <begin position="675"/>
        <end position="691"/>
    </location>
</feature>
<evidence type="ECO:0000259" key="2">
    <source>
        <dbReference type="Pfam" id="PF03432"/>
    </source>
</evidence>
<dbReference type="InterPro" id="IPR005094">
    <property type="entry name" value="Endonuclease_MobA/VirD2"/>
</dbReference>
<evidence type="ECO:0000259" key="3">
    <source>
        <dbReference type="Pfam" id="PF18821"/>
    </source>
</evidence>
<dbReference type="Pfam" id="PF22863">
    <property type="entry name" value="TraI_middle"/>
    <property type="match status" value="1"/>
</dbReference>
<feature type="region of interest" description="Disordered" evidence="1">
    <location>
        <begin position="250"/>
        <end position="315"/>
    </location>
</feature>
<comment type="caution">
    <text evidence="5">The sequence shown here is derived from an EMBL/GenBank/DDBJ whole genome shotgun (WGS) entry which is preliminary data.</text>
</comment>
<feature type="non-terminal residue" evidence="5">
    <location>
        <position position="691"/>
    </location>
</feature>
<dbReference type="Pfam" id="PF18821">
    <property type="entry name" value="LPD7"/>
    <property type="match status" value="1"/>
</dbReference>
<feature type="domain" description="Large polyvalent protein-associated" evidence="3">
    <location>
        <begin position="462"/>
        <end position="550"/>
    </location>
</feature>
<dbReference type="Pfam" id="PF03432">
    <property type="entry name" value="Relaxase"/>
    <property type="match status" value="1"/>
</dbReference>
<name>A0AA42XGD4_ACIJO</name>
<accession>A0AA42XGD4</accession>
<feature type="region of interest" description="Disordered" evidence="1">
    <location>
        <begin position="668"/>
        <end position="691"/>
    </location>
</feature>
<protein>
    <submittedName>
        <fullName evidence="5">Relaxase/mobilization nuclease domain-containing protein</fullName>
    </submittedName>
</protein>
<feature type="compositionally biased region" description="Gly residues" evidence="1">
    <location>
        <begin position="586"/>
        <end position="596"/>
    </location>
</feature>
<gene>
    <name evidence="5" type="ORF">N5J46_15380</name>
</gene>
<evidence type="ECO:0000259" key="4">
    <source>
        <dbReference type="Pfam" id="PF22863"/>
    </source>
</evidence>
<evidence type="ECO:0000313" key="6">
    <source>
        <dbReference type="Proteomes" id="UP001162261"/>
    </source>
</evidence>